<comment type="caution">
    <text evidence="1">The sequence shown here is derived from an EMBL/GenBank/DDBJ whole genome shotgun (WGS) entry which is preliminary data.</text>
</comment>
<organism evidence="1 2">
    <name type="scientific">Afipia massiliensis</name>
    <dbReference type="NCBI Taxonomy" id="211460"/>
    <lineage>
        <taxon>Bacteria</taxon>
        <taxon>Pseudomonadati</taxon>
        <taxon>Pseudomonadota</taxon>
        <taxon>Alphaproteobacteria</taxon>
        <taxon>Hyphomicrobiales</taxon>
        <taxon>Nitrobacteraceae</taxon>
        <taxon>Afipia</taxon>
    </lineage>
</organism>
<dbReference type="AlphaFoldDB" id="A0A840N383"/>
<proteinExistence type="predicted"/>
<dbReference type="RefSeq" id="WP_184082972.1">
    <property type="nucleotide sequence ID" value="NZ_JACHIJ010000002.1"/>
</dbReference>
<evidence type="ECO:0000313" key="2">
    <source>
        <dbReference type="Proteomes" id="UP000521227"/>
    </source>
</evidence>
<evidence type="ECO:0000313" key="1">
    <source>
        <dbReference type="EMBL" id="MBB5051196.1"/>
    </source>
</evidence>
<name>A0A840N383_9BRAD</name>
<sequence>MSHLTNVIPQREITLLGTIGIFYRSAVASSLRRTILHLAQIRHRSEQPDTGDHKQDEKAEHHRIFDSSIAVVFGRFGSRHR</sequence>
<accession>A0A840N383</accession>
<dbReference type="EMBL" id="JACHIJ010000002">
    <property type="protein sequence ID" value="MBB5051196.1"/>
    <property type="molecule type" value="Genomic_DNA"/>
</dbReference>
<gene>
    <name evidence="1" type="ORF">HNQ36_001150</name>
</gene>
<reference evidence="1 2" key="1">
    <citation type="submission" date="2020-08" db="EMBL/GenBank/DDBJ databases">
        <title>Genomic Encyclopedia of Type Strains, Phase IV (KMG-IV): sequencing the most valuable type-strain genomes for metagenomic binning, comparative biology and taxonomic classification.</title>
        <authorList>
            <person name="Goeker M."/>
        </authorList>
    </citation>
    <scope>NUCLEOTIDE SEQUENCE [LARGE SCALE GENOMIC DNA]</scope>
    <source>
        <strain evidence="1 2">DSM 17498</strain>
    </source>
</reference>
<protein>
    <submittedName>
        <fullName evidence="1">Uncharacterized protein</fullName>
    </submittedName>
</protein>
<dbReference type="Proteomes" id="UP000521227">
    <property type="component" value="Unassembled WGS sequence"/>
</dbReference>